<feature type="transmembrane region" description="Helical" evidence="1">
    <location>
        <begin position="305"/>
        <end position="327"/>
    </location>
</feature>
<dbReference type="PANTHER" id="PTHR40400:SF1">
    <property type="entry name" value="SLR1512 PROTEIN"/>
    <property type="match status" value="1"/>
</dbReference>
<feature type="transmembrane region" description="Helical" evidence="1">
    <location>
        <begin position="130"/>
        <end position="149"/>
    </location>
</feature>
<dbReference type="OrthoDB" id="345121at2"/>
<evidence type="ECO:0000256" key="1">
    <source>
        <dbReference type="SAM" id="Phobius"/>
    </source>
</evidence>
<feature type="transmembrane region" description="Helical" evidence="1">
    <location>
        <begin position="214"/>
        <end position="234"/>
    </location>
</feature>
<dbReference type="PANTHER" id="PTHR40400">
    <property type="entry name" value="SLR1512 PROTEIN"/>
    <property type="match status" value="1"/>
</dbReference>
<keyword evidence="3" id="KW-1185">Reference proteome</keyword>
<comment type="caution">
    <text evidence="2">The sequence shown here is derived from an EMBL/GenBank/DDBJ whole genome shotgun (WGS) entry which is preliminary data.</text>
</comment>
<gene>
    <name evidence="2" type="ORF">GJU40_05255</name>
</gene>
<reference evidence="2 3" key="1">
    <citation type="submission" date="2019-11" db="EMBL/GenBank/DDBJ databases">
        <title>Bacillus lacus genome.</title>
        <authorList>
            <person name="Allen C.J."/>
            <person name="Newman J.D."/>
        </authorList>
    </citation>
    <scope>NUCLEOTIDE SEQUENCE [LARGE SCALE GENOMIC DNA]</scope>
    <source>
        <strain evidence="2 3">KCTC 33946</strain>
    </source>
</reference>
<proteinExistence type="predicted"/>
<organism evidence="2 3">
    <name type="scientific">Metabacillus lacus</name>
    <dbReference type="NCBI Taxonomy" id="1983721"/>
    <lineage>
        <taxon>Bacteria</taxon>
        <taxon>Bacillati</taxon>
        <taxon>Bacillota</taxon>
        <taxon>Bacilli</taxon>
        <taxon>Bacillales</taxon>
        <taxon>Bacillaceae</taxon>
        <taxon>Metabacillus</taxon>
    </lineage>
</organism>
<dbReference type="RefSeq" id="WP_154306725.1">
    <property type="nucleotide sequence ID" value="NZ_WKKI01000006.1"/>
</dbReference>
<name>A0A7X2IXD8_9BACI</name>
<dbReference type="Proteomes" id="UP000448867">
    <property type="component" value="Unassembled WGS sequence"/>
</dbReference>
<dbReference type="InterPro" id="IPR010293">
    <property type="entry name" value="Sbt_1"/>
</dbReference>
<feature type="transmembrane region" description="Helical" evidence="1">
    <location>
        <begin position="97"/>
        <end position="118"/>
    </location>
</feature>
<evidence type="ECO:0000313" key="2">
    <source>
        <dbReference type="EMBL" id="MRX71583.1"/>
    </source>
</evidence>
<sequence length="337" mass="35571">MFELFTENMLSPVFLFFLLGLFAAFTKSDLTFPKGLSEALSIYLLIAIGLKGGIELSHYSVSEMIRPAAGTLLLGTLIPIGIFIFLLRVLKLEIENAAALSASYGSVSIITYGAAAAFLEKNSVFYEGYMSAMVVLLESPAILISVFLYKLSQKETHSHSTGVLGIVPESSALLDHKVLRESLFGKSILLLTGSLLIGLILGERAVPAVKPLFIDLYSSVLILFILNMGVITGKRLPEALKSGGKLLLFGIVVPAILGVLGTGVGTISGLSIGGAALMGVLAGSASYIAAPAAIKTAVPEANPSLYLGLALGITFPFNLLFGIPLYYEAAKWLSTGY</sequence>
<dbReference type="EMBL" id="WKKI01000006">
    <property type="protein sequence ID" value="MRX71583.1"/>
    <property type="molecule type" value="Genomic_DNA"/>
</dbReference>
<protein>
    <submittedName>
        <fullName evidence="2">Sodium-dependent bicarbonate transport family permease</fullName>
    </submittedName>
</protein>
<feature type="transmembrane region" description="Helical" evidence="1">
    <location>
        <begin position="12"/>
        <end position="30"/>
    </location>
</feature>
<feature type="transmembrane region" description="Helical" evidence="1">
    <location>
        <begin position="67"/>
        <end position="90"/>
    </location>
</feature>
<feature type="transmembrane region" description="Helical" evidence="1">
    <location>
        <begin position="246"/>
        <end position="264"/>
    </location>
</feature>
<feature type="transmembrane region" description="Helical" evidence="1">
    <location>
        <begin position="42"/>
        <end position="61"/>
    </location>
</feature>
<dbReference type="AlphaFoldDB" id="A0A7X2IXD8"/>
<evidence type="ECO:0000313" key="3">
    <source>
        <dbReference type="Proteomes" id="UP000448867"/>
    </source>
</evidence>
<feature type="transmembrane region" description="Helical" evidence="1">
    <location>
        <begin position="183"/>
        <end position="202"/>
    </location>
</feature>
<keyword evidence="1" id="KW-0472">Membrane</keyword>
<feature type="transmembrane region" description="Helical" evidence="1">
    <location>
        <begin position="270"/>
        <end position="293"/>
    </location>
</feature>
<keyword evidence="1" id="KW-1133">Transmembrane helix</keyword>
<keyword evidence="1" id="KW-0812">Transmembrane</keyword>
<dbReference type="Pfam" id="PF05982">
    <property type="entry name" value="Sbt_1"/>
    <property type="match status" value="1"/>
</dbReference>
<accession>A0A7X2IXD8</accession>